<dbReference type="InterPro" id="IPR002491">
    <property type="entry name" value="ABC_transptr_periplasmic_BD"/>
</dbReference>
<dbReference type="EMBL" id="CP065383">
    <property type="protein sequence ID" value="QPM68826.1"/>
    <property type="molecule type" value="Genomic_DNA"/>
</dbReference>
<gene>
    <name evidence="3" type="primary">btuF_2</name>
    <name evidence="3" type="ORF">RT761_02052</name>
</gene>
<dbReference type="Pfam" id="PF01497">
    <property type="entry name" value="Peripla_BP_2"/>
    <property type="match status" value="1"/>
</dbReference>
<evidence type="ECO:0000259" key="1">
    <source>
        <dbReference type="PROSITE" id="PS50983"/>
    </source>
</evidence>
<reference evidence="3 4" key="1">
    <citation type="journal article" date="2021" name="Nat. Commun.">
        <title>Isolation of a member of the candidate phylum Atribacteria reveals a unique cell membrane structure.</title>
        <authorList>
            <person name="Taiki K."/>
            <person name="Nobu M.K."/>
            <person name="Kusada H."/>
            <person name="Meng X.-Y."/>
            <person name="Hosoki N."/>
            <person name="Uematsu K."/>
            <person name="Yoshioka H."/>
            <person name="Kamagata Y."/>
            <person name="Tamaki H."/>
        </authorList>
    </citation>
    <scope>NUCLEOTIDE SEQUENCE [LARGE SCALE GENOMIC DNA]</scope>
    <source>
        <strain evidence="3 4">RT761</strain>
    </source>
</reference>
<dbReference type="Pfam" id="PF00395">
    <property type="entry name" value="SLH"/>
    <property type="match status" value="1"/>
</dbReference>
<protein>
    <submittedName>
        <fullName evidence="3">Vitamin B12-binding protein</fullName>
    </submittedName>
</protein>
<evidence type="ECO:0000313" key="4">
    <source>
        <dbReference type="Proteomes" id="UP000594463"/>
    </source>
</evidence>
<dbReference type="InterPro" id="IPR001119">
    <property type="entry name" value="SLH_dom"/>
</dbReference>
<dbReference type="PANTHER" id="PTHR30535:SF34">
    <property type="entry name" value="MOLYBDATE-BINDING PROTEIN MOLA"/>
    <property type="match status" value="1"/>
</dbReference>
<dbReference type="AlphaFoldDB" id="A0A7T1AMU4"/>
<feature type="domain" description="Fe/B12 periplasmic-binding" evidence="1">
    <location>
        <begin position="43"/>
        <end position="299"/>
    </location>
</feature>
<dbReference type="PANTHER" id="PTHR30535">
    <property type="entry name" value="VITAMIN B12-BINDING PROTEIN"/>
    <property type="match status" value="1"/>
</dbReference>
<dbReference type="SUPFAM" id="SSF53807">
    <property type="entry name" value="Helical backbone' metal receptor"/>
    <property type="match status" value="1"/>
</dbReference>
<name>A0A7T1AMU4_ATRLM</name>
<sequence>MKKLLIIIHFLCMLLIISGLGMAQINIIDDSGLETHLNHPAQRIISLYPAHTENLYYLGAEEQIIGISGSEDYPPSVINKTVCDYRADPEKIIALNPDVVLIRDFILERYPRFVETLKKAGIPVINFNPENWNDLEPYFLKLGMITGRVKSAKQLIQHLRDEAKIFSFEPNDRPRVFFEAIGDKYSTIVPGSIVDELIEMAGGLNVATDALATRLGSRIADYGIERLLSKAEDIDIYIAQTGRMNRASVPSIYERPGFNNIQAVQNRQVFVVNESIVSRPTPRLLWGLEELFRIFHPNKTINSDKFTNLPQISRKDFATLMVQINGIQLYVPTIKDFQDKKHYSYGNCIDLQWTDPASRYVETLIHLGIIDPELKEENYYFYPDKPITRKEAAFWLYCLLDFEHLKKDRTLPSDISHLDRPYHTAIKITYQAGLFDGIIRDETFIPDQTLTGKEALQILKQSQQTGKRIHPWD</sequence>
<accession>A0A7T1AMU4</accession>
<dbReference type="RefSeq" id="WP_218111317.1">
    <property type="nucleotide sequence ID" value="NZ_CP065383.1"/>
</dbReference>
<dbReference type="PROSITE" id="PS50983">
    <property type="entry name" value="FE_B12_PBP"/>
    <property type="match status" value="1"/>
</dbReference>
<feature type="domain" description="SLH" evidence="2">
    <location>
        <begin position="344"/>
        <end position="410"/>
    </location>
</feature>
<keyword evidence="4" id="KW-1185">Reference proteome</keyword>
<dbReference type="Proteomes" id="UP000594463">
    <property type="component" value="Chromosome"/>
</dbReference>
<dbReference type="KEGG" id="alam:RT761_02052"/>
<dbReference type="GO" id="GO:0071281">
    <property type="term" value="P:cellular response to iron ion"/>
    <property type="evidence" value="ECO:0007669"/>
    <property type="project" value="TreeGrafter"/>
</dbReference>
<evidence type="ECO:0000313" key="3">
    <source>
        <dbReference type="EMBL" id="QPM68826.1"/>
    </source>
</evidence>
<dbReference type="PROSITE" id="PS51272">
    <property type="entry name" value="SLH"/>
    <property type="match status" value="1"/>
</dbReference>
<proteinExistence type="predicted"/>
<evidence type="ECO:0000259" key="2">
    <source>
        <dbReference type="PROSITE" id="PS51272"/>
    </source>
</evidence>
<dbReference type="Gene3D" id="3.40.50.1980">
    <property type="entry name" value="Nitrogenase molybdenum iron protein domain"/>
    <property type="match status" value="2"/>
</dbReference>
<organism evidence="3 4">
    <name type="scientific">Atribacter laminatus</name>
    <dbReference type="NCBI Taxonomy" id="2847778"/>
    <lineage>
        <taxon>Bacteria</taxon>
        <taxon>Pseudomonadati</taxon>
        <taxon>Atribacterota</taxon>
        <taxon>Atribacteria</taxon>
        <taxon>Atribacterales</taxon>
        <taxon>Atribacteraceae</taxon>
        <taxon>Atribacter</taxon>
    </lineage>
</organism>
<dbReference type="InterPro" id="IPR050902">
    <property type="entry name" value="ABC_Transporter_SBP"/>
</dbReference>